<evidence type="ECO:0000256" key="1">
    <source>
        <dbReference type="SAM" id="MobiDB-lite"/>
    </source>
</evidence>
<organism evidence="2 3">
    <name type="scientific">Anisodus acutangulus</name>
    <dbReference type="NCBI Taxonomy" id="402998"/>
    <lineage>
        <taxon>Eukaryota</taxon>
        <taxon>Viridiplantae</taxon>
        <taxon>Streptophyta</taxon>
        <taxon>Embryophyta</taxon>
        <taxon>Tracheophyta</taxon>
        <taxon>Spermatophyta</taxon>
        <taxon>Magnoliopsida</taxon>
        <taxon>eudicotyledons</taxon>
        <taxon>Gunneridae</taxon>
        <taxon>Pentapetalae</taxon>
        <taxon>asterids</taxon>
        <taxon>lamiids</taxon>
        <taxon>Solanales</taxon>
        <taxon>Solanaceae</taxon>
        <taxon>Solanoideae</taxon>
        <taxon>Hyoscyameae</taxon>
        <taxon>Anisodus</taxon>
    </lineage>
</organism>
<sequence>MATFSNSTSGQSILRDGMWLIKLVDAKVTKLVSEFPAFVKEAIETALALHTAAFEEVRNEQRKSKHNFNPLSSNWGVLRVVERKYHVLTEPRADHSPKKDDEENGLEKQSEGDPESDIGDDKLESVRSAVRIAGIPRDDMNIVVAMQRSMEELREQRGKSANGASSFSAPHLDVLSLSSVGHVIPLSNNVEPTPSSEVDPIGQTPAPSDPVDADTT</sequence>
<proteinExistence type="predicted"/>
<comment type="caution">
    <text evidence="2">The sequence shown here is derived from an EMBL/GenBank/DDBJ whole genome shotgun (WGS) entry which is preliminary data.</text>
</comment>
<evidence type="ECO:0000313" key="3">
    <source>
        <dbReference type="Proteomes" id="UP001152561"/>
    </source>
</evidence>
<name>A0A9Q1RA30_9SOLA</name>
<feature type="region of interest" description="Disordered" evidence="1">
    <location>
        <begin position="185"/>
        <end position="216"/>
    </location>
</feature>
<dbReference type="Proteomes" id="UP001152561">
    <property type="component" value="Unassembled WGS sequence"/>
</dbReference>
<keyword evidence="3" id="KW-1185">Reference proteome</keyword>
<feature type="compositionally biased region" description="Basic and acidic residues" evidence="1">
    <location>
        <begin position="88"/>
        <end position="111"/>
    </location>
</feature>
<dbReference type="AlphaFoldDB" id="A0A9Q1RA30"/>
<gene>
    <name evidence="2" type="ORF">K7X08_033412</name>
</gene>
<protein>
    <submittedName>
        <fullName evidence="2">Uncharacterized protein</fullName>
    </submittedName>
</protein>
<feature type="region of interest" description="Disordered" evidence="1">
    <location>
        <begin position="88"/>
        <end position="124"/>
    </location>
</feature>
<evidence type="ECO:0000313" key="2">
    <source>
        <dbReference type="EMBL" id="KAJ8549705.1"/>
    </source>
</evidence>
<accession>A0A9Q1RA30</accession>
<reference evidence="3" key="1">
    <citation type="journal article" date="2023" name="Proc. Natl. Acad. Sci. U.S.A.">
        <title>Genomic and structural basis for evolution of tropane alkaloid biosynthesis.</title>
        <authorList>
            <person name="Wanga Y.-J."/>
            <person name="Taina T."/>
            <person name="Yua J.-Y."/>
            <person name="Lia J."/>
            <person name="Xua B."/>
            <person name="Chenc J."/>
            <person name="D'Auriad J.C."/>
            <person name="Huanga J.-P."/>
            <person name="Huanga S.-X."/>
        </authorList>
    </citation>
    <scope>NUCLEOTIDE SEQUENCE [LARGE SCALE GENOMIC DNA]</scope>
    <source>
        <strain evidence="3">cv. KIB-2019</strain>
    </source>
</reference>
<feature type="compositionally biased region" description="Polar residues" evidence="1">
    <location>
        <begin position="186"/>
        <end position="196"/>
    </location>
</feature>
<dbReference type="EMBL" id="JAJAGQ010000011">
    <property type="protein sequence ID" value="KAJ8549705.1"/>
    <property type="molecule type" value="Genomic_DNA"/>
</dbReference>